<evidence type="ECO:0000256" key="3">
    <source>
        <dbReference type="ARBA" id="ARBA00022695"/>
    </source>
</evidence>
<reference evidence="10 11" key="1">
    <citation type="journal article" date="2024" name="G3 (Bethesda)">
        <title>Genome assembly of Hibiscus sabdariffa L. provides insights into metabolisms of medicinal natural products.</title>
        <authorList>
            <person name="Kim T."/>
        </authorList>
    </citation>
    <scope>NUCLEOTIDE SEQUENCE [LARGE SCALE GENOMIC DNA]</scope>
    <source>
        <strain evidence="10">TK-2024</strain>
        <tissue evidence="10">Old leaves</tissue>
    </source>
</reference>
<dbReference type="CDD" id="cd09274">
    <property type="entry name" value="RNase_HI_RT_Ty3"/>
    <property type="match status" value="1"/>
</dbReference>
<dbReference type="InterPro" id="IPR043128">
    <property type="entry name" value="Rev_trsase/Diguanyl_cyclase"/>
</dbReference>
<dbReference type="InterPro" id="IPR041373">
    <property type="entry name" value="RT_RNaseH"/>
</dbReference>
<dbReference type="Gene3D" id="1.10.340.70">
    <property type="match status" value="1"/>
</dbReference>
<keyword evidence="11" id="KW-1185">Reference proteome</keyword>
<evidence type="ECO:0000256" key="4">
    <source>
        <dbReference type="ARBA" id="ARBA00022722"/>
    </source>
</evidence>
<dbReference type="InterPro" id="IPR043502">
    <property type="entry name" value="DNA/RNA_pol_sf"/>
</dbReference>
<evidence type="ECO:0000256" key="8">
    <source>
        <dbReference type="SAM" id="MobiDB-lite"/>
    </source>
</evidence>
<organism evidence="10 11">
    <name type="scientific">Hibiscus sabdariffa</name>
    <name type="common">roselle</name>
    <dbReference type="NCBI Taxonomy" id="183260"/>
    <lineage>
        <taxon>Eukaryota</taxon>
        <taxon>Viridiplantae</taxon>
        <taxon>Streptophyta</taxon>
        <taxon>Embryophyta</taxon>
        <taxon>Tracheophyta</taxon>
        <taxon>Spermatophyta</taxon>
        <taxon>Magnoliopsida</taxon>
        <taxon>eudicotyledons</taxon>
        <taxon>Gunneridae</taxon>
        <taxon>Pentapetalae</taxon>
        <taxon>rosids</taxon>
        <taxon>malvids</taxon>
        <taxon>Malvales</taxon>
        <taxon>Malvaceae</taxon>
        <taxon>Malvoideae</taxon>
        <taxon>Hibiscus</taxon>
    </lineage>
</organism>
<feature type="region of interest" description="Disordered" evidence="8">
    <location>
        <begin position="84"/>
        <end position="121"/>
    </location>
</feature>
<keyword evidence="4" id="KW-0540">Nuclease</keyword>
<dbReference type="InterPro" id="IPR000477">
    <property type="entry name" value="RT_dom"/>
</dbReference>
<dbReference type="Pfam" id="PF00078">
    <property type="entry name" value="RVT_1"/>
    <property type="match status" value="1"/>
</dbReference>
<feature type="compositionally biased region" description="Polar residues" evidence="8">
    <location>
        <begin position="7"/>
        <end position="25"/>
    </location>
</feature>
<name>A0ABR2F6X9_9ROSI</name>
<keyword evidence="5" id="KW-0255">Endonuclease</keyword>
<dbReference type="InterPro" id="IPR050951">
    <property type="entry name" value="Retrovirus_Pol_polyprotein"/>
</dbReference>
<evidence type="ECO:0000256" key="5">
    <source>
        <dbReference type="ARBA" id="ARBA00022759"/>
    </source>
</evidence>
<dbReference type="InterPro" id="IPR036397">
    <property type="entry name" value="RNaseH_sf"/>
</dbReference>
<evidence type="ECO:0000256" key="1">
    <source>
        <dbReference type="ARBA" id="ARBA00012493"/>
    </source>
</evidence>
<dbReference type="Gene3D" id="3.30.70.270">
    <property type="match status" value="2"/>
</dbReference>
<evidence type="ECO:0000256" key="2">
    <source>
        <dbReference type="ARBA" id="ARBA00022679"/>
    </source>
</evidence>
<feature type="region of interest" description="Disordered" evidence="8">
    <location>
        <begin position="1"/>
        <end position="25"/>
    </location>
</feature>
<proteinExistence type="predicted"/>
<comment type="caution">
    <text evidence="10">The sequence shown here is derived from an EMBL/GenBank/DDBJ whole genome shotgun (WGS) entry which is preliminary data.</text>
</comment>
<protein>
    <recommendedName>
        <fullName evidence="1">RNA-directed DNA polymerase</fullName>
        <ecNumber evidence="1">2.7.7.49</ecNumber>
    </recommendedName>
</protein>
<dbReference type="InterPro" id="IPR021109">
    <property type="entry name" value="Peptidase_aspartic_dom_sf"/>
</dbReference>
<keyword evidence="7" id="KW-0695">RNA-directed DNA polymerase</keyword>
<keyword evidence="3" id="KW-0548">Nucleotidyltransferase</keyword>
<dbReference type="Pfam" id="PF00665">
    <property type="entry name" value="rve"/>
    <property type="match status" value="1"/>
</dbReference>
<dbReference type="SUPFAM" id="SSF53098">
    <property type="entry name" value="Ribonuclease H-like"/>
    <property type="match status" value="1"/>
</dbReference>
<dbReference type="InterPro" id="IPR001584">
    <property type="entry name" value="Integrase_cat-core"/>
</dbReference>
<dbReference type="Proteomes" id="UP001472677">
    <property type="component" value="Unassembled WGS sequence"/>
</dbReference>
<dbReference type="Pfam" id="PF17921">
    <property type="entry name" value="Integrase_H2C2"/>
    <property type="match status" value="1"/>
</dbReference>
<keyword evidence="2" id="KW-0808">Transferase</keyword>
<feature type="domain" description="Integrase catalytic" evidence="9">
    <location>
        <begin position="1041"/>
        <end position="1208"/>
    </location>
</feature>
<dbReference type="InterPro" id="IPR041588">
    <property type="entry name" value="Integrase_H2C2"/>
</dbReference>
<dbReference type="CDD" id="cd01647">
    <property type="entry name" value="RT_LTR"/>
    <property type="match status" value="1"/>
</dbReference>
<evidence type="ECO:0000259" key="9">
    <source>
        <dbReference type="PROSITE" id="PS50994"/>
    </source>
</evidence>
<accession>A0ABR2F6X9</accession>
<feature type="compositionally biased region" description="Basic and acidic residues" evidence="8">
    <location>
        <begin position="105"/>
        <end position="121"/>
    </location>
</feature>
<evidence type="ECO:0000313" key="10">
    <source>
        <dbReference type="EMBL" id="KAK8572784.1"/>
    </source>
</evidence>
<dbReference type="EMBL" id="JBBPBM010000008">
    <property type="protein sequence ID" value="KAK8572784.1"/>
    <property type="molecule type" value="Genomic_DNA"/>
</dbReference>
<evidence type="ECO:0000313" key="11">
    <source>
        <dbReference type="Proteomes" id="UP001472677"/>
    </source>
</evidence>
<dbReference type="Gene3D" id="3.10.10.10">
    <property type="entry name" value="HIV Type 1 Reverse Transcriptase, subunit A, domain 1"/>
    <property type="match status" value="1"/>
</dbReference>
<dbReference type="EC" id="2.7.7.49" evidence="1"/>
<sequence>MNAPPGFQTNMPWQSETKGNASTSHNNSMEAMMQEFISSTKSLLHDHSTTIKNQGNLLQNDTEVTKRNGKEQCSALTLRSGTTINKNVEFGGDENTEASPASTQKESEVQDKAQEEEGREEVLITKPSGGQCADATAKVVPAQTAEDLHIDVPFLEAIDQMPTYAKFLKDIITKKRTIERYETVATTKEYFLSDIPPKRNDPGSFIIPCSIGDNYVGKALSDRSHVRPEGKVEDLLVKVGKFVFPTDFLILDCEEDHKAPIILGRPFLATGRIIIDCEKGGFTMRVGDQTMTINVYNSIRYMDNDEECHSLQDSTATATAEDTDLCYSSFTQIEDFMHLQEEDREEVDDRPFQEQQIKPFTPRSGMKFKSLDFTEFVPPKPSLEIAPSLELKPLPSHLKYAYLGANDTLPVIISSHLNANQELSVVNLLRQYKKALGWTMADLKGISPTICMHKILLDECHSNSVEPQRRLNPAMKRVVMKEIIKWLDAGIIYPISDSSWVSPVQCVPKKGVMTVVTNEANELLPTRTVTGWRICMDYRKLNKATKKDHFPLPFIDQMLDRLAGKAYYCFLDGYSGYNQIAIAPEDQEKTTFTCPYDTYAFRRMPFGLCNTPATFQRCMLAIFSDMVEDYLEVFMDDFSMSGDNFDSCLGNLAKVLKRCEESDLVLNWEKCHFMVTKGTVLGHKISSKGIEFDKAKVEVIEKLPPPATVKGIRSFLGHAGFYRRFIKDFSKISKPLCSLLQQNQPFVFDEDCQSAFKELKKRLVSTPIVIPPDWTSPFELMCDASDYAVGAALGQRRGKLFHVIYYASRTLNDAQINYTTTEKELLAVVFAFNKFRSYLIGTKVIVHIDHSAIKYLVTKKDAKPRLIWWILLLQEFDLEIRDRKGTENQIADHLSRLDNRQDCESNIEIKENFPDEKILYATAIPWYADIVNFLVSRVLPHELSSQGRKKFRHDARYYFWDEPYLFKQCADQMLRRCVPEEEQKDILFHCHTSTCGGHFGGARNAAKVLQSGFYWPTLFKDAHNYYKACDRCQRTGNISRRNEMPLQCILEVELFDVWGIYFMGPFLSSHGDLYILLAVDYVSKWVEAIATPRNDAQTVMKFLHKHIFTRFGVPRAIISDEGTHFDNKLIAKAAQKYGIRHKIATTYHPQTNGQAEISNREIKQILEKVVNTRRKDWSPKLDEALWAYRTAFKTPLGMSPFKLVFGKACHLLVELEHKAFWAIKKINLDAQLAGERRLLELN</sequence>
<dbReference type="InterPro" id="IPR012337">
    <property type="entry name" value="RNaseH-like_sf"/>
</dbReference>
<evidence type="ECO:0000256" key="7">
    <source>
        <dbReference type="ARBA" id="ARBA00022918"/>
    </source>
</evidence>
<evidence type="ECO:0000256" key="6">
    <source>
        <dbReference type="ARBA" id="ARBA00022801"/>
    </source>
</evidence>
<dbReference type="Gene3D" id="2.40.70.10">
    <property type="entry name" value="Acid Proteases"/>
    <property type="match status" value="1"/>
</dbReference>
<gene>
    <name evidence="10" type="ORF">V6N12_028827</name>
</gene>
<keyword evidence="6" id="KW-0378">Hydrolase</keyword>
<dbReference type="PANTHER" id="PTHR37984:SF5">
    <property type="entry name" value="PROTEIN NYNRIN-LIKE"/>
    <property type="match status" value="1"/>
</dbReference>
<dbReference type="SUPFAM" id="SSF56672">
    <property type="entry name" value="DNA/RNA polymerases"/>
    <property type="match status" value="1"/>
</dbReference>
<dbReference type="Pfam" id="PF17917">
    <property type="entry name" value="RT_RNaseH"/>
    <property type="match status" value="1"/>
</dbReference>
<dbReference type="PROSITE" id="PS50994">
    <property type="entry name" value="INTEGRASE"/>
    <property type="match status" value="1"/>
</dbReference>
<dbReference type="Gene3D" id="3.30.420.10">
    <property type="entry name" value="Ribonuclease H-like superfamily/Ribonuclease H"/>
    <property type="match status" value="1"/>
</dbReference>
<dbReference type="PANTHER" id="PTHR37984">
    <property type="entry name" value="PROTEIN CBG26694"/>
    <property type="match status" value="1"/>
</dbReference>